<dbReference type="Pfam" id="PF00857">
    <property type="entry name" value="Isochorismatase"/>
    <property type="match status" value="1"/>
</dbReference>
<evidence type="ECO:0000259" key="3">
    <source>
        <dbReference type="Pfam" id="PF00857"/>
    </source>
</evidence>
<feature type="domain" description="Isochorismatase-like" evidence="3">
    <location>
        <begin position="29"/>
        <end position="210"/>
    </location>
</feature>
<accession>A0ABR0EZA5</accession>
<keyword evidence="2" id="KW-0378">Hydrolase</keyword>
<dbReference type="PANTHER" id="PTHR43540">
    <property type="entry name" value="PEROXYUREIDOACRYLATE/UREIDOACRYLATE AMIDOHYDROLASE-RELATED"/>
    <property type="match status" value="1"/>
</dbReference>
<keyword evidence="5" id="KW-1185">Reference proteome</keyword>
<proteinExistence type="inferred from homology"/>
<gene>
    <name evidence="4" type="ORF">PRZ48_000168</name>
</gene>
<dbReference type="InterPro" id="IPR050272">
    <property type="entry name" value="Isochorismatase-like_hydrls"/>
</dbReference>
<evidence type="ECO:0000256" key="1">
    <source>
        <dbReference type="ARBA" id="ARBA00006336"/>
    </source>
</evidence>
<comment type="caution">
    <text evidence="4">The sequence shown here is derived from an EMBL/GenBank/DDBJ whole genome shotgun (WGS) entry which is preliminary data.</text>
</comment>
<dbReference type="SUPFAM" id="SSF52499">
    <property type="entry name" value="Isochorismatase-like hydrolases"/>
    <property type="match status" value="1"/>
</dbReference>
<evidence type="ECO:0000256" key="2">
    <source>
        <dbReference type="ARBA" id="ARBA00022801"/>
    </source>
</evidence>
<dbReference type="EMBL" id="JAXOVC010000001">
    <property type="protein sequence ID" value="KAK4506436.1"/>
    <property type="molecule type" value="Genomic_DNA"/>
</dbReference>
<evidence type="ECO:0000313" key="5">
    <source>
        <dbReference type="Proteomes" id="UP001305779"/>
    </source>
</evidence>
<organism evidence="4 5">
    <name type="scientific">Zasmidium cellare</name>
    <name type="common">Wine cellar mold</name>
    <name type="synonym">Racodium cellare</name>
    <dbReference type="NCBI Taxonomy" id="395010"/>
    <lineage>
        <taxon>Eukaryota</taxon>
        <taxon>Fungi</taxon>
        <taxon>Dikarya</taxon>
        <taxon>Ascomycota</taxon>
        <taxon>Pezizomycotina</taxon>
        <taxon>Dothideomycetes</taxon>
        <taxon>Dothideomycetidae</taxon>
        <taxon>Mycosphaerellales</taxon>
        <taxon>Mycosphaerellaceae</taxon>
        <taxon>Zasmidium</taxon>
    </lineage>
</organism>
<evidence type="ECO:0000313" key="4">
    <source>
        <dbReference type="EMBL" id="KAK4506436.1"/>
    </source>
</evidence>
<dbReference type="InterPro" id="IPR036380">
    <property type="entry name" value="Isochorismatase-like_sf"/>
</dbReference>
<reference evidence="4 5" key="1">
    <citation type="journal article" date="2023" name="G3 (Bethesda)">
        <title>A chromosome-level genome assembly of Zasmidium syzygii isolated from banana leaves.</title>
        <authorList>
            <person name="van Westerhoven A.C."/>
            <person name="Mehrabi R."/>
            <person name="Talebi R."/>
            <person name="Steentjes M.B.F."/>
            <person name="Corcolon B."/>
            <person name="Chong P.A."/>
            <person name="Kema G.H.J."/>
            <person name="Seidl M.F."/>
        </authorList>
    </citation>
    <scope>NUCLEOTIDE SEQUENCE [LARGE SCALE GENOMIC DNA]</scope>
    <source>
        <strain evidence="4 5">P124</strain>
    </source>
</reference>
<comment type="similarity">
    <text evidence="1">Belongs to the isochorismatase family.</text>
</comment>
<dbReference type="Gene3D" id="3.40.50.850">
    <property type="entry name" value="Isochorismatase-like"/>
    <property type="match status" value="1"/>
</dbReference>
<dbReference type="PANTHER" id="PTHR43540:SF1">
    <property type="entry name" value="ISOCHORISMATASE HYDROLASE"/>
    <property type="match status" value="1"/>
</dbReference>
<name>A0ABR0EZA5_ZASCE</name>
<sequence length="223" mass="24153">MSAPTEHSESQSYRASGFSNRLGWGSRPALLIIDVCAAYFTPGSPLDLSSNPSVAASPDAMRNLLTAAREGGCPVYWTQVQYDREDMADAGLFYLKAKVLDVWKKGDTRGYDALLPGLEPRGDETVIVKKHPSAFFGTDLASQLYFKSIDTLVICGVSTSGCVRATTLDAQCWNFRPMVVGDACGDRTQGIHEANLFDMDAKMGDVVGVEEAVRKLKAGWSKA</sequence>
<dbReference type="InterPro" id="IPR000868">
    <property type="entry name" value="Isochorismatase-like_dom"/>
</dbReference>
<protein>
    <recommendedName>
        <fullName evidence="3">Isochorismatase-like domain-containing protein</fullName>
    </recommendedName>
</protein>
<dbReference type="Proteomes" id="UP001305779">
    <property type="component" value="Unassembled WGS sequence"/>
</dbReference>